<feature type="binding site" evidence="2">
    <location>
        <position position="907"/>
    </location>
    <ligand>
        <name>substrate</name>
    </ligand>
</feature>
<dbReference type="InterPro" id="IPR037197">
    <property type="entry name" value="WWE_dom_sf"/>
</dbReference>
<dbReference type="PROSITE" id="PS50035">
    <property type="entry name" value="PLD"/>
    <property type="match status" value="1"/>
</dbReference>
<feature type="transmembrane region" description="Helical" evidence="5">
    <location>
        <begin position="1584"/>
        <end position="1602"/>
    </location>
</feature>
<reference evidence="8 9" key="1">
    <citation type="submission" date="2020-04" db="EMBL/GenBank/DDBJ databases">
        <title>Perkinsus olseni comparative genomics.</title>
        <authorList>
            <person name="Bogema D.R."/>
        </authorList>
    </citation>
    <scope>NUCLEOTIDE SEQUENCE [LARGE SCALE GENOMIC DNA]</scope>
    <source>
        <strain evidence="8">00978-12</strain>
    </source>
</reference>
<dbReference type="GO" id="GO:0008081">
    <property type="term" value="F:phosphoric diester hydrolase activity"/>
    <property type="evidence" value="ECO:0007669"/>
    <property type="project" value="InterPro"/>
</dbReference>
<evidence type="ECO:0000313" key="9">
    <source>
        <dbReference type="Proteomes" id="UP000541610"/>
    </source>
</evidence>
<evidence type="ECO:0000259" key="7">
    <source>
        <dbReference type="PROSITE" id="PS50918"/>
    </source>
</evidence>
<dbReference type="GO" id="GO:0008270">
    <property type="term" value="F:zinc ion binding"/>
    <property type="evidence" value="ECO:0007669"/>
    <property type="project" value="InterPro"/>
</dbReference>
<organism evidence="8 9">
    <name type="scientific">Perkinsus olseni</name>
    <name type="common">Perkinsus atlanticus</name>
    <dbReference type="NCBI Taxonomy" id="32597"/>
    <lineage>
        <taxon>Eukaryota</taxon>
        <taxon>Sar</taxon>
        <taxon>Alveolata</taxon>
        <taxon>Perkinsozoa</taxon>
        <taxon>Perkinsea</taxon>
        <taxon>Perkinsida</taxon>
        <taxon>Perkinsidae</taxon>
        <taxon>Perkinsus</taxon>
    </lineage>
</organism>
<evidence type="ECO:0000256" key="4">
    <source>
        <dbReference type="SAM" id="MobiDB-lite"/>
    </source>
</evidence>
<feature type="transmembrane region" description="Helical" evidence="5">
    <location>
        <begin position="1550"/>
        <end position="1572"/>
    </location>
</feature>
<feature type="region of interest" description="Disordered" evidence="4">
    <location>
        <begin position="554"/>
        <end position="573"/>
    </location>
</feature>
<comment type="caution">
    <text evidence="8">The sequence shown here is derived from an EMBL/GenBank/DDBJ whole genome shotgun (WGS) entry which is preliminary data.</text>
</comment>
<feature type="site" description="Interaction with DNA" evidence="3">
    <location>
        <position position="926"/>
    </location>
</feature>
<dbReference type="InterPro" id="IPR018123">
    <property type="entry name" value="WWE-dom_subgr"/>
</dbReference>
<proteinExistence type="predicted"/>
<dbReference type="Pfam" id="PF13242">
    <property type="entry name" value="Hydrolase_like"/>
    <property type="match status" value="1"/>
</dbReference>
<evidence type="ECO:0000256" key="3">
    <source>
        <dbReference type="PIRSR" id="PIRSR610347-3"/>
    </source>
</evidence>
<dbReference type="Pfam" id="PF06087">
    <property type="entry name" value="Tyr-DNA_phospho"/>
    <property type="match status" value="1"/>
</dbReference>
<sequence>MLPASKSTSLFRLRRIEDLPKLTVPKLSSVVSKAVQNKHTDRAFWYLLALRVQHLSSILNPQDYCHIMSGIATSDSVLKDTALRAIMSSLIDSASKKLQLFSPSQVSVLAEISANVELYRESLFTGILPVWAAKRSFVDASSVMRICRAYRKLNVLDEEVLDEVVRYVKNSAFDMSPEDLCEVLDTFAFLSYRSKSLVDCVVVLLTKSPQNATMEHQNITATQAARILLAFARMNFHSRKLTHLCVNSIIQAHEDRVLHLGDITRAVEALTIRPDDSVTEVLMPVTAASEYIGKLSPPQVALFGYWAAHTKMPAAFNWKVWRRAFTRKWNCMTPGALINCIETIALTADILAISPSLKTTVEDALVARQDTFDESHITRVFDGCSDIITRRSAMALCCALCKLMPEVTMVSIQWESAVIPSKPQCFAAVCKKFGISGGEIEQSLTLAPSMASSSTPSTLLNSSKKRYRAGSDVYRGGASMTSSSDGALEAVWEWMTGSGEWIPFHRADNTIIEAAFTDQKKVKIASDRVVDFTSLQQHNTSTGRVRPVRRVLRQHDSYGPRTPDSDSSCRKKPTEDGIIGEGFEFDGSRIYLNKLGQSETNEANELSFADIIGDKSTINAVFLSSFGSDIEWLLEHFAFATPIILIDDYDRKRGATAEIQQPFGEVWPQFRVVHPYFETGGLYDSGTMHAKLIIIERDQTLRICISSSNLTPQDWEGVSQCIWVADFAAASRSESRSRKRVKSSGFPAFGHQLARFVETFFRSIPDCSAVVDHWVEVLTGPRFIVNLPPGIQLVASAPGYWKSPDRDNWGHMRLRALLADVSSEEVLFQCSSIGFLPGSFLSDLSKSVNVRDHIRVAWPLYDVAMWKKGSNFLRFPSKHFEDGQFPLKVLTPLWLPSTRKKYLCHSKTMVSLPDNSWIYMGSHNLSQSAWGRLVSNGAALQISSYELGVFIAQPKDEHHRLTLPFVPPSGQKRCKPWPSGELPWLPDLFCDRVFLTSTPDAEGHELLSRSLLPAHEWASSRGLHVAERPQPLGDCLASLPDSGLLVVFVVPSLEPSSTCISTEYVCNTLLHSSTAEANSLEPLVLALDASCSHWHVEHVRCFYRLKHLPALLILDKEGNIVKRACGEGDILQVESLRGIQEEYSNLRAAEDMQVGENTTSYQPSWEWVHAQGFDLLCFDVDGTITPSNTSATLATGVKDFFSHLRAGTRIALVTNQGGVGLRHWMESGHFGKPDKLPDETKVQARLSKVRDELLEIAPSLPIRVFVAFRYQSKADPSSGKAANWGPCPSGTESDERWSKEWRKPNPGMLQAAMEWAGASRLGTLMVGDMQSDKDAAEAAGVIFRWAPEFFVKEDLTAISSMAAGGAGGYSVMEQGITLWSFFMTALNAMITIGLSVPYMFTTAGWLGMVFQVTTASAIFSCVLLVRVCLDNPKIKKYGEEHNVPVFEREYAFLAGYCGGKVGRAAVTTVVSLEFFLTLAANIIAIGTCANILVRELSIEVWIIIFAALSLSFVLLPWFNKISHVASSIMILPDTNIEANLVPKAPYPSNLITALGIAVFSSGAAPSLPPFYGVVKNASPKKIDLCILLAQIVSVLYVFMLGIAGMQICDGSYYPASVIPSWFMYWIVTVQLIRIFAVSPVYLVPIVVSTEGIISLVMQNFCWGRSMLKYGAWRFTWRVIVVAALVVISIVAQAELAYIQAIAGTLLCSCNLFLFPLWFYLVIEHPKGTKYLFVWTGIALAVAFAIVGTFFSFSGMLA</sequence>
<accession>A0A7J6NT23</accession>
<feature type="transmembrane region" description="Helical" evidence="5">
    <location>
        <begin position="1622"/>
        <end position="1647"/>
    </location>
</feature>
<evidence type="ECO:0000256" key="2">
    <source>
        <dbReference type="PIRSR" id="PIRSR610347-2"/>
    </source>
</evidence>
<dbReference type="CDD" id="cd09122">
    <property type="entry name" value="PLDc_Tdp1_1"/>
    <property type="match status" value="1"/>
</dbReference>
<feature type="transmembrane region" description="Helical" evidence="5">
    <location>
        <begin position="1697"/>
        <end position="1719"/>
    </location>
</feature>
<evidence type="ECO:0000259" key="6">
    <source>
        <dbReference type="PROSITE" id="PS50035"/>
    </source>
</evidence>
<feature type="transmembrane region" description="Helical" evidence="5">
    <location>
        <begin position="1731"/>
        <end position="1752"/>
    </location>
</feature>
<dbReference type="SUPFAM" id="SSF56784">
    <property type="entry name" value="HAD-like"/>
    <property type="match status" value="1"/>
</dbReference>
<dbReference type="InterPro" id="IPR001736">
    <property type="entry name" value="PLipase_D/transphosphatidylase"/>
</dbReference>
<dbReference type="InterPro" id="IPR036412">
    <property type="entry name" value="HAD-like_sf"/>
</dbReference>
<feature type="active site" description="Nucleophile" evidence="1">
    <location>
        <position position="689"/>
    </location>
</feature>
<feature type="domain" description="WWE" evidence="7">
    <location>
        <begin position="478"/>
        <end position="550"/>
    </location>
</feature>
<dbReference type="Proteomes" id="UP000541610">
    <property type="component" value="Unassembled WGS sequence"/>
</dbReference>
<dbReference type="Gene3D" id="3.30.870.10">
    <property type="entry name" value="Endonuclease Chain A"/>
    <property type="match status" value="2"/>
</dbReference>
<keyword evidence="5" id="KW-1133">Transmembrane helix</keyword>
<evidence type="ECO:0000256" key="5">
    <source>
        <dbReference type="SAM" id="Phobius"/>
    </source>
</evidence>
<keyword evidence="5" id="KW-0812">Transmembrane</keyword>
<dbReference type="OrthoDB" id="47785at2759"/>
<feature type="transmembrane region" description="Helical" evidence="5">
    <location>
        <begin position="1500"/>
        <end position="1518"/>
    </location>
</feature>
<evidence type="ECO:0000256" key="1">
    <source>
        <dbReference type="PIRSR" id="PIRSR610347-1"/>
    </source>
</evidence>
<dbReference type="SUPFAM" id="SSF56024">
    <property type="entry name" value="Phospholipase D/nuclease"/>
    <property type="match status" value="2"/>
</dbReference>
<evidence type="ECO:0000313" key="8">
    <source>
        <dbReference type="EMBL" id="KAF4686928.1"/>
    </source>
</evidence>
<feature type="transmembrane region" description="Helical" evidence="5">
    <location>
        <begin position="1674"/>
        <end position="1691"/>
    </location>
</feature>
<dbReference type="InterPro" id="IPR010347">
    <property type="entry name" value="Tdp1"/>
</dbReference>
<dbReference type="PROSITE" id="PS50918">
    <property type="entry name" value="WWE"/>
    <property type="match status" value="1"/>
</dbReference>
<protein>
    <submittedName>
        <fullName evidence="8">Uncharacterized protein</fullName>
    </submittedName>
</protein>
<dbReference type="SMART" id="SM00678">
    <property type="entry name" value="WWE"/>
    <property type="match status" value="1"/>
</dbReference>
<dbReference type="SMART" id="SM00155">
    <property type="entry name" value="PLDc"/>
    <property type="match status" value="2"/>
</dbReference>
<dbReference type="GO" id="GO:0005634">
    <property type="term" value="C:nucleus"/>
    <property type="evidence" value="ECO:0007669"/>
    <property type="project" value="InterPro"/>
</dbReference>
<dbReference type="SUPFAM" id="SSF117839">
    <property type="entry name" value="WWE domain"/>
    <property type="match status" value="1"/>
</dbReference>
<dbReference type="InterPro" id="IPR023214">
    <property type="entry name" value="HAD_sf"/>
</dbReference>
<dbReference type="EMBL" id="JABANP010000203">
    <property type="protein sequence ID" value="KAF4686928.1"/>
    <property type="molecule type" value="Genomic_DNA"/>
</dbReference>
<dbReference type="GO" id="GO:0006281">
    <property type="term" value="P:DNA repair"/>
    <property type="evidence" value="ECO:0007669"/>
    <property type="project" value="InterPro"/>
</dbReference>
<feature type="transmembrane region" description="Helical" evidence="5">
    <location>
        <begin position="1405"/>
        <end position="1425"/>
    </location>
</feature>
<dbReference type="InterPro" id="IPR004170">
    <property type="entry name" value="WWE_dom"/>
</dbReference>
<feature type="active site" description="Proton donor/acceptor" evidence="1">
    <location>
        <position position="905"/>
    </location>
</feature>
<dbReference type="Pfam" id="PF02825">
    <property type="entry name" value="WWE"/>
    <property type="match status" value="1"/>
</dbReference>
<gene>
    <name evidence="8" type="ORF">FOZ60_004694</name>
</gene>
<name>A0A7J6NT23_PEROL</name>
<dbReference type="Gene3D" id="3.30.720.50">
    <property type="match status" value="1"/>
</dbReference>
<feature type="region of interest" description="Disordered" evidence="4">
    <location>
        <begin position="1275"/>
        <end position="1299"/>
    </location>
</feature>
<keyword evidence="5" id="KW-0472">Membrane</keyword>
<feature type="transmembrane region" description="Helical" evidence="5">
    <location>
        <begin position="1378"/>
        <end position="1398"/>
    </location>
</feature>
<dbReference type="PANTHER" id="PTHR12415">
    <property type="entry name" value="TYROSYL-DNA PHOSPHODIESTERASE 1"/>
    <property type="match status" value="1"/>
</dbReference>
<feature type="domain" description="PLD phosphodiesterase" evidence="6">
    <location>
        <begin position="684"/>
        <end position="714"/>
    </location>
</feature>
<feature type="binding site" evidence="2">
    <location>
        <position position="691"/>
    </location>
    <ligand>
        <name>substrate</name>
    </ligand>
</feature>
<dbReference type="Gene3D" id="3.40.50.1000">
    <property type="entry name" value="HAD superfamily/HAD-like"/>
    <property type="match status" value="1"/>
</dbReference>